<evidence type="ECO:0000313" key="1">
    <source>
        <dbReference type="EMBL" id="MDC0672518.1"/>
    </source>
</evidence>
<comment type="caution">
    <text evidence="1">The sequence shown here is derived from an EMBL/GenBank/DDBJ whole genome shotgun (WGS) entry which is preliminary data.</text>
</comment>
<sequence length="299" mass="33120">MSRPRARWISIPDTPARYVHERSEQHGVAVLCVRLAGHAENSPDGVARVKDALDGLGSAAAPELEVSTLDVTGFANASDDACGILTSVFTGLPCCWITHDWDQQRDGRRWDLPASEHMAPTRAEALARVVGWRRAGGFSLASGRWRRDARWTERGLLVRDTRDGALDCEDLWHRNRLVERILPGDPATRVLWPSPDRTGVVHEAERRRARLVFVDGRVIEADFSGWSTGNPLLPDWHDSIADLVGLTTLVLRDTDAREHDILRAVAALPGLTELAVEPAALSSAAREQLRRQRPALVVR</sequence>
<evidence type="ECO:0000313" key="2">
    <source>
        <dbReference type="Proteomes" id="UP001217838"/>
    </source>
</evidence>
<reference evidence="1 2" key="1">
    <citation type="submission" date="2022-11" db="EMBL/GenBank/DDBJ databases">
        <title>Minimal conservation of predation-associated metabolite biosynthetic gene clusters underscores biosynthetic potential of Myxococcota including descriptions for ten novel species: Archangium lansinium sp. nov., Myxococcus landrumus sp. nov., Nannocystis bai.</title>
        <authorList>
            <person name="Ahearne A."/>
            <person name="Stevens C."/>
            <person name="Dowd S."/>
        </authorList>
    </citation>
    <scope>NUCLEOTIDE SEQUENCE [LARGE SCALE GENOMIC DNA]</scope>
    <source>
        <strain evidence="1 2">NCELM</strain>
    </source>
</reference>
<dbReference type="EMBL" id="JAQNDN010000019">
    <property type="protein sequence ID" value="MDC0672518.1"/>
    <property type="molecule type" value="Genomic_DNA"/>
</dbReference>
<proteinExistence type="predicted"/>
<protein>
    <submittedName>
        <fullName evidence="1">Uncharacterized protein</fullName>
    </submittedName>
</protein>
<gene>
    <name evidence="1" type="ORF">POL58_32510</name>
</gene>
<dbReference type="RefSeq" id="WP_272004324.1">
    <property type="nucleotide sequence ID" value="NZ_JAQNDN010000019.1"/>
</dbReference>
<keyword evidence="2" id="KW-1185">Reference proteome</keyword>
<accession>A0ABT5BGF8</accession>
<organism evidence="1 2">
    <name type="scientific">Nannocystis radixulma</name>
    <dbReference type="NCBI Taxonomy" id="2995305"/>
    <lineage>
        <taxon>Bacteria</taxon>
        <taxon>Pseudomonadati</taxon>
        <taxon>Myxococcota</taxon>
        <taxon>Polyangia</taxon>
        <taxon>Nannocystales</taxon>
        <taxon>Nannocystaceae</taxon>
        <taxon>Nannocystis</taxon>
    </lineage>
</organism>
<name>A0ABT5BGF8_9BACT</name>
<dbReference type="Proteomes" id="UP001217838">
    <property type="component" value="Unassembled WGS sequence"/>
</dbReference>